<dbReference type="PROSITE" id="PS50041">
    <property type="entry name" value="C_TYPE_LECTIN_2"/>
    <property type="match status" value="1"/>
</dbReference>
<dbReference type="OrthoDB" id="9906043at2759"/>
<dbReference type="InterPro" id="IPR033992">
    <property type="entry name" value="NKR-like_CTLD"/>
</dbReference>
<evidence type="ECO:0000259" key="3">
    <source>
        <dbReference type="PROSITE" id="PS50041"/>
    </source>
</evidence>
<dbReference type="CDD" id="cd03593">
    <property type="entry name" value="CLECT_NK_receptors_like"/>
    <property type="match status" value="1"/>
</dbReference>
<dbReference type="Proteomes" id="UP000613066">
    <property type="component" value="Unassembled WGS sequence"/>
</dbReference>
<dbReference type="InterPro" id="IPR001304">
    <property type="entry name" value="C-type_lectin-like"/>
</dbReference>
<evidence type="ECO:0000313" key="4">
    <source>
        <dbReference type="EMBL" id="NXC48000.1"/>
    </source>
</evidence>
<feature type="non-terminal residue" evidence="4">
    <location>
        <position position="123"/>
    </location>
</feature>
<reference evidence="4" key="1">
    <citation type="submission" date="2019-09" db="EMBL/GenBank/DDBJ databases">
        <title>Bird 10,000 Genomes (B10K) Project - Family phase.</title>
        <authorList>
            <person name="Zhang G."/>
        </authorList>
    </citation>
    <scope>NUCLEOTIDE SEQUENCE</scope>
    <source>
        <strain evidence="4">B10K-DU-001-08</strain>
        <tissue evidence="4">Muscle</tissue>
    </source>
</reference>
<dbReference type="InterPro" id="IPR050828">
    <property type="entry name" value="C-type_lectin/matrix_domain"/>
</dbReference>
<accession>A0A851P7E9</accession>
<feature type="non-terminal residue" evidence="4">
    <location>
        <position position="1"/>
    </location>
</feature>
<dbReference type="PANTHER" id="PTHR45710">
    <property type="entry name" value="C-TYPE LECTIN DOMAIN-CONTAINING PROTEIN 180"/>
    <property type="match status" value="1"/>
</dbReference>
<dbReference type="InterPro" id="IPR016186">
    <property type="entry name" value="C-type_lectin-like/link_sf"/>
</dbReference>
<gene>
    <name evidence="4" type="primary">Clec2b_2</name>
    <name evidence="4" type="ORF">PENPIL_R12061</name>
</gene>
<evidence type="ECO:0000256" key="1">
    <source>
        <dbReference type="ARBA" id="ARBA00004401"/>
    </source>
</evidence>
<sequence>WLGFQGNCYYFSETQSDWNISKENCSDHGASLAIIDNEEEMAFILRYAGQATHWIGLHRAEEEAHWTWTDGAAFTNWFELRGGGQCAYLNGDRISAALCHTKKKWICSRADDYILWKQKAYPE</sequence>
<protein>
    <submittedName>
        <fullName evidence="4">CLC2B protein</fullName>
    </submittedName>
</protein>
<organism evidence="4 5">
    <name type="scientific">Penelope pileata</name>
    <dbReference type="NCBI Taxonomy" id="1118817"/>
    <lineage>
        <taxon>Eukaryota</taxon>
        <taxon>Metazoa</taxon>
        <taxon>Chordata</taxon>
        <taxon>Craniata</taxon>
        <taxon>Vertebrata</taxon>
        <taxon>Euteleostomi</taxon>
        <taxon>Archelosauria</taxon>
        <taxon>Archosauria</taxon>
        <taxon>Dinosauria</taxon>
        <taxon>Saurischia</taxon>
        <taxon>Theropoda</taxon>
        <taxon>Coelurosauria</taxon>
        <taxon>Aves</taxon>
        <taxon>Neognathae</taxon>
        <taxon>Galloanserae</taxon>
        <taxon>Galliformes</taxon>
        <taxon>Cracidae</taxon>
        <taxon>Penelope</taxon>
    </lineage>
</organism>
<comment type="subcellular location">
    <subcellularLocation>
        <location evidence="1">Cell membrane</location>
        <topology evidence="1">Single-pass type II membrane protein</topology>
    </subcellularLocation>
</comment>
<keyword evidence="2" id="KW-0430">Lectin</keyword>
<dbReference type="Pfam" id="PF00059">
    <property type="entry name" value="Lectin_C"/>
    <property type="match status" value="1"/>
</dbReference>
<feature type="domain" description="C-type lectin" evidence="3">
    <location>
        <begin position="4"/>
        <end position="108"/>
    </location>
</feature>
<comment type="caution">
    <text evidence="4">The sequence shown here is derived from an EMBL/GenBank/DDBJ whole genome shotgun (WGS) entry which is preliminary data.</text>
</comment>
<evidence type="ECO:0000313" key="5">
    <source>
        <dbReference type="Proteomes" id="UP000613066"/>
    </source>
</evidence>
<dbReference type="PANTHER" id="PTHR45710:SF35">
    <property type="entry name" value="C-TYPE LECTIN DOMAIN FAMILY 2 MEMBER D"/>
    <property type="match status" value="1"/>
</dbReference>
<name>A0A851P7E9_9GALL</name>
<dbReference type="SUPFAM" id="SSF56436">
    <property type="entry name" value="C-type lectin-like"/>
    <property type="match status" value="1"/>
</dbReference>
<evidence type="ECO:0000256" key="2">
    <source>
        <dbReference type="ARBA" id="ARBA00022734"/>
    </source>
</evidence>
<dbReference type="AlphaFoldDB" id="A0A851P7E9"/>
<dbReference type="InterPro" id="IPR016187">
    <property type="entry name" value="CTDL_fold"/>
</dbReference>
<dbReference type="GO" id="GO:0005886">
    <property type="term" value="C:plasma membrane"/>
    <property type="evidence" value="ECO:0007669"/>
    <property type="project" value="UniProtKB-SubCell"/>
</dbReference>
<dbReference type="EMBL" id="WBMW01004701">
    <property type="protein sequence ID" value="NXC48000.1"/>
    <property type="molecule type" value="Genomic_DNA"/>
</dbReference>
<proteinExistence type="predicted"/>
<dbReference type="GO" id="GO:0030246">
    <property type="term" value="F:carbohydrate binding"/>
    <property type="evidence" value="ECO:0007669"/>
    <property type="project" value="UniProtKB-KW"/>
</dbReference>
<dbReference type="Gene3D" id="3.10.100.10">
    <property type="entry name" value="Mannose-Binding Protein A, subunit A"/>
    <property type="match status" value="1"/>
</dbReference>
<dbReference type="SMART" id="SM00034">
    <property type="entry name" value="CLECT"/>
    <property type="match status" value="1"/>
</dbReference>
<keyword evidence="5" id="KW-1185">Reference proteome</keyword>